<dbReference type="InterPro" id="IPR002477">
    <property type="entry name" value="Peptidoglycan-bd-like"/>
</dbReference>
<evidence type="ECO:0000259" key="2">
    <source>
        <dbReference type="Pfam" id="PF01471"/>
    </source>
</evidence>
<dbReference type="RefSeq" id="WP_141147793.1">
    <property type="nucleotide sequence ID" value="NZ_VHLG01000002.1"/>
</dbReference>
<gene>
    <name evidence="4" type="ORF">FJU08_04545</name>
</gene>
<dbReference type="Proteomes" id="UP000318801">
    <property type="component" value="Unassembled WGS sequence"/>
</dbReference>
<dbReference type="InterPro" id="IPR031304">
    <property type="entry name" value="SLT_2"/>
</dbReference>
<dbReference type="FunFam" id="1.10.8.350:FF:000001">
    <property type="entry name" value="Lytic murein transglycosylase B"/>
    <property type="match status" value="1"/>
</dbReference>
<comment type="caution">
    <text evidence="4">The sequence shown here is derived from an EMBL/GenBank/DDBJ whole genome shotgun (WGS) entry which is preliminary data.</text>
</comment>
<keyword evidence="1" id="KW-0732">Signal</keyword>
<dbReference type="PANTHER" id="PTHR30163:SF8">
    <property type="entry name" value="LYTIC MUREIN TRANSGLYCOSYLASE"/>
    <property type="match status" value="1"/>
</dbReference>
<organism evidence="4 5">
    <name type="scientific">Martelella alba</name>
    <dbReference type="NCBI Taxonomy" id="2590451"/>
    <lineage>
        <taxon>Bacteria</taxon>
        <taxon>Pseudomonadati</taxon>
        <taxon>Pseudomonadota</taxon>
        <taxon>Alphaproteobacteria</taxon>
        <taxon>Hyphomicrobiales</taxon>
        <taxon>Aurantimonadaceae</taxon>
        <taxon>Martelella</taxon>
    </lineage>
</organism>
<dbReference type="GO" id="GO:0009253">
    <property type="term" value="P:peptidoglycan catabolic process"/>
    <property type="evidence" value="ECO:0007669"/>
    <property type="project" value="TreeGrafter"/>
</dbReference>
<dbReference type="SUPFAM" id="SSF53955">
    <property type="entry name" value="Lysozyme-like"/>
    <property type="match status" value="1"/>
</dbReference>
<feature type="chain" id="PRO_5021498845" evidence="1">
    <location>
        <begin position="22"/>
        <end position="379"/>
    </location>
</feature>
<name>A0A506UCW7_9HYPH</name>
<dbReference type="InterPro" id="IPR036366">
    <property type="entry name" value="PGBDSf"/>
</dbReference>
<dbReference type="InterPro" id="IPR011970">
    <property type="entry name" value="MltB_2"/>
</dbReference>
<dbReference type="NCBIfam" id="TIGR02283">
    <property type="entry name" value="MltB_2"/>
    <property type="match status" value="1"/>
</dbReference>
<dbReference type="PANTHER" id="PTHR30163">
    <property type="entry name" value="MEMBRANE-BOUND LYTIC MUREIN TRANSGLYCOSYLASE B"/>
    <property type="match status" value="1"/>
</dbReference>
<protein>
    <submittedName>
        <fullName evidence="4">Lytic murein transglycosylase</fullName>
    </submittedName>
</protein>
<dbReference type="Gene3D" id="1.10.530.10">
    <property type="match status" value="1"/>
</dbReference>
<reference evidence="4 5" key="1">
    <citation type="submission" date="2019-06" db="EMBL/GenBank/DDBJ databases">
        <authorList>
            <person name="Li M."/>
        </authorList>
    </citation>
    <scope>NUCLEOTIDE SEQUENCE [LARGE SCALE GENOMIC DNA]</scope>
    <source>
        <strain evidence="4 5">BGMRC2036</strain>
    </source>
</reference>
<feature type="domain" description="Transglycosylase SLT" evidence="3">
    <location>
        <begin position="44"/>
        <end position="302"/>
    </location>
</feature>
<dbReference type="InterPro" id="IPR023346">
    <property type="entry name" value="Lysozyme-like_dom_sf"/>
</dbReference>
<dbReference type="Pfam" id="PF01471">
    <property type="entry name" value="PG_binding_1"/>
    <property type="match status" value="1"/>
</dbReference>
<dbReference type="GO" id="GO:0008933">
    <property type="term" value="F:peptidoglycan lytic transglycosylase activity"/>
    <property type="evidence" value="ECO:0007669"/>
    <property type="project" value="TreeGrafter"/>
</dbReference>
<accession>A0A506UCW7</accession>
<dbReference type="AlphaFoldDB" id="A0A506UCW7"/>
<evidence type="ECO:0000313" key="5">
    <source>
        <dbReference type="Proteomes" id="UP000318801"/>
    </source>
</evidence>
<dbReference type="EMBL" id="VHLG01000002">
    <property type="protein sequence ID" value="TPW32282.1"/>
    <property type="molecule type" value="Genomic_DNA"/>
</dbReference>
<dbReference type="PROSITE" id="PS51257">
    <property type="entry name" value="PROKAR_LIPOPROTEIN"/>
    <property type="match status" value="1"/>
</dbReference>
<dbReference type="CDD" id="cd13399">
    <property type="entry name" value="Slt35-like"/>
    <property type="match status" value="1"/>
</dbReference>
<dbReference type="Pfam" id="PF13406">
    <property type="entry name" value="SLT_2"/>
    <property type="match status" value="1"/>
</dbReference>
<evidence type="ECO:0000313" key="4">
    <source>
        <dbReference type="EMBL" id="TPW32282.1"/>
    </source>
</evidence>
<evidence type="ECO:0000259" key="3">
    <source>
        <dbReference type="Pfam" id="PF13406"/>
    </source>
</evidence>
<dbReference type="InterPro" id="IPR036365">
    <property type="entry name" value="PGBD-like_sf"/>
</dbReference>
<feature type="domain" description="Peptidoglycan binding-like" evidence="2">
    <location>
        <begin position="323"/>
        <end position="378"/>
    </location>
</feature>
<proteinExistence type="predicted"/>
<dbReference type="SUPFAM" id="SSF47090">
    <property type="entry name" value="PGBD-like"/>
    <property type="match status" value="1"/>
</dbReference>
<sequence>MYVTRRAVSFGVMASVLTACSSNLIGGFSTASSADYQTVANPGFNAFVIKFKAKAAQSGISNATLTSAFSGAGYMPEVIAHDRNQTEFRRSLEEYIAIAASDERVAKGRANYARYYDILTEIEARYGVDAHVIVAIWGVETMYGERRGDVPVIPALSTLAYDGRRSAFFQSQLLAALKILQNGDIRPGQMTGSWAGAMGHTQFIPTTYRAYAVDFNGDGRRDIWSDDPTDALASTANYLARSGWKKGQAWGGEEGSPGAASGDRRIQPHAGGPVFVVGSNFDVIKRYNNATSYAIGVGHLADRIAGAGPIEGSFPPDRYGFTADQRKALQRRLNQAGYDAGSADGVFGDRTRAAIAAYQKDNGLPVTGEPSKALLDRLG</sequence>
<keyword evidence="5" id="KW-1185">Reference proteome</keyword>
<feature type="signal peptide" evidence="1">
    <location>
        <begin position="1"/>
        <end position="21"/>
    </location>
</feature>
<dbReference type="Gene3D" id="1.10.8.350">
    <property type="entry name" value="Bacterial muramidase"/>
    <property type="match status" value="1"/>
</dbReference>
<dbReference type="OrthoDB" id="9808544at2"/>
<evidence type="ECO:0000256" key="1">
    <source>
        <dbReference type="SAM" id="SignalP"/>
    </source>
</evidence>
<dbReference type="InterPro" id="IPR043426">
    <property type="entry name" value="MltB-like"/>
</dbReference>
<dbReference type="Gene3D" id="1.10.101.10">
    <property type="entry name" value="PGBD-like superfamily/PGBD"/>
    <property type="match status" value="1"/>
</dbReference>